<proteinExistence type="predicted"/>
<feature type="domain" description="Retrotransposon gag" evidence="2">
    <location>
        <begin position="126"/>
        <end position="213"/>
    </location>
</feature>
<feature type="chain" id="PRO_5042029213" description="Retrotransposon gag domain-containing protein" evidence="1">
    <location>
        <begin position="24"/>
        <end position="214"/>
    </location>
</feature>
<protein>
    <recommendedName>
        <fullName evidence="2">Retrotransposon gag domain-containing protein</fullName>
    </recommendedName>
</protein>
<dbReference type="AlphaFoldDB" id="A0AAF0PQM2"/>
<accession>A0AAF0PQM2</accession>
<organism evidence="3 4">
    <name type="scientific">Solanum verrucosum</name>
    <dbReference type="NCBI Taxonomy" id="315347"/>
    <lineage>
        <taxon>Eukaryota</taxon>
        <taxon>Viridiplantae</taxon>
        <taxon>Streptophyta</taxon>
        <taxon>Embryophyta</taxon>
        <taxon>Tracheophyta</taxon>
        <taxon>Spermatophyta</taxon>
        <taxon>Magnoliopsida</taxon>
        <taxon>eudicotyledons</taxon>
        <taxon>Gunneridae</taxon>
        <taxon>Pentapetalae</taxon>
        <taxon>asterids</taxon>
        <taxon>lamiids</taxon>
        <taxon>Solanales</taxon>
        <taxon>Solanaceae</taxon>
        <taxon>Solanoideae</taxon>
        <taxon>Solaneae</taxon>
        <taxon>Solanum</taxon>
    </lineage>
</organism>
<gene>
    <name evidence="3" type="ORF">MTR67_002296</name>
</gene>
<evidence type="ECO:0000313" key="4">
    <source>
        <dbReference type="Proteomes" id="UP001234989"/>
    </source>
</evidence>
<evidence type="ECO:0000256" key="1">
    <source>
        <dbReference type="SAM" id="SignalP"/>
    </source>
</evidence>
<evidence type="ECO:0000259" key="2">
    <source>
        <dbReference type="Pfam" id="PF03732"/>
    </source>
</evidence>
<dbReference type="InterPro" id="IPR005162">
    <property type="entry name" value="Retrotrans_gag_dom"/>
</dbReference>
<keyword evidence="4" id="KW-1185">Reference proteome</keyword>
<name>A0AAF0PQM2_SOLVR</name>
<dbReference type="EMBL" id="CP133612">
    <property type="protein sequence ID" value="WMV08911.1"/>
    <property type="molecule type" value="Genomic_DNA"/>
</dbReference>
<evidence type="ECO:0000313" key="3">
    <source>
        <dbReference type="EMBL" id="WMV08911.1"/>
    </source>
</evidence>
<keyword evidence="1" id="KW-0732">Signal</keyword>
<sequence>MIQLLILILRYVFQIIPLRRAYARNVNARNANTAPLVPDQEVSNAEFQNTIQLLAQSVTNQNNQQVLVLADTNVGSAAVKVRDFVRMNLPEFFESQIGEDPQNFIDEVKKVFEVMQVTGNDRVESAPYQLKNVAHIWYIQWKENRGTDVAPITWDCFSGNFMDMFFPRELREAKAQEFMNLRQGNMAFQEYGLKFTQLSRYAPHMIADSRAQMN</sequence>
<reference evidence="3" key="1">
    <citation type="submission" date="2023-08" db="EMBL/GenBank/DDBJ databases">
        <title>A de novo genome assembly of Solanum verrucosum Schlechtendal, a Mexican diploid species geographically isolated from the other diploid A-genome species in potato relatives.</title>
        <authorList>
            <person name="Hosaka K."/>
        </authorList>
    </citation>
    <scope>NUCLEOTIDE SEQUENCE</scope>
    <source>
        <tissue evidence="3">Young leaves</tissue>
    </source>
</reference>
<dbReference type="Proteomes" id="UP001234989">
    <property type="component" value="Chromosome 1"/>
</dbReference>
<dbReference type="Pfam" id="PF03732">
    <property type="entry name" value="Retrotrans_gag"/>
    <property type="match status" value="1"/>
</dbReference>
<feature type="signal peptide" evidence="1">
    <location>
        <begin position="1"/>
        <end position="23"/>
    </location>
</feature>